<feature type="region of interest" description="Disordered" evidence="2">
    <location>
        <begin position="204"/>
        <end position="269"/>
    </location>
</feature>
<dbReference type="PROSITE" id="PS50158">
    <property type="entry name" value="ZF_CCHC"/>
    <property type="match status" value="1"/>
</dbReference>
<keyword evidence="1" id="KW-0862">Zinc</keyword>
<feature type="compositionally biased region" description="Basic and acidic residues" evidence="2">
    <location>
        <begin position="216"/>
        <end position="245"/>
    </location>
</feature>
<feature type="domain" description="CCHC-type" evidence="3">
    <location>
        <begin position="276"/>
        <end position="292"/>
    </location>
</feature>
<evidence type="ECO:0000256" key="1">
    <source>
        <dbReference type="PROSITE-ProRule" id="PRU00047"/>
    </source>
</evidence>
<dbReference type="SUPFAM" id="SSF57756">
    <property type="entry name" value="Retrovirus zinc finger-like domains"/>
    <property type="match status" value="1"/>
</dbReference>
<evidence type="ECO:0000259" key="3">
    <source>
        <dbReference type="PROSITE" id="PS50158"/>
    </source>
</evidence>
<dbReference type="Gene3D" id="4.10.60.10">
    <property type="entry name" value="Zinc finger, CCHC-type"/>
    <property type="match status" value="1"/>
</dbReference>
<evidence type="ECO:0000313" key="5">
    <source>
        <dbReference type="Proteomes" id="UP001408789"/>
    </source>
</evidence>
<dbReference type="AlphaFoldDB" id="A0AAP0C383"/>
<name>A0AAP0C383_9ASTR</name>
<dbReference type="Pfam" id="PF14223">
    <property type="entry name" value="Retrotran_gag_2"/>
    <property type="match status" value="1"/>
</dbReference>
<sequence length="312" mass="35168">MADGGSGGALVTTGNQSNNISLQCPKLTTTNYTSWSIMVETILRAYGLWGAIDPVTGATVDDKKNYQTKAIIFQSLPEDVLLQVAKHKNAKDVWEAIRVRYLGADRVQKARLQTLRSELEMLRMKENETVDEFAGKISGIEAKFKNLGSTLEEVVLVRKLLNSVPKKYLQIVASIEQYSDIETMLFEEAVGRLKAFEERVRMQDANDDEGQGKLLLSRDDGPEKSRYGDTNHDQFGRGRGGDNRGRGQGYGRGRGGRFQTNDRKEQGMNRDKRHIKCYNCQEYGHYAYECPKQDPKEEMANLTVEDDEPALL</sequence>
<protein>
    <recommendedName>
        <fullName evidence="3">CCHC-type domain-containing protein</fullName>
    </recommendedName>
</protein>
<keyword evidence="1" id="KW-0479">Metal-binding</keyword>
<dbReference type="Pfam" id="PF00098">
    <property type="entry name" value="zf-CCHC"/>
    <property type="match status" value="1"/>
</dbReference>
<feature type="compositionally biased region" description="Basic and acidic residues" evidence="2">
    <location>
        <begin position="260"/>
        <end position="269"/>
    </location>
</feature>
<dbReference type="PANTHER" id="PTHR35317:SF41">
    <property type="entry name" value="RNA-DIRECTED DNA POLYMERASE"/>
    <property type="match status" value="1"/>
</dbReference>
<comment type="caution">
    <text evidence="4">The sequence shown here is derived from an EMBL/GenBank/DDBJ whole genome shotgun (WGS) entry which is preliminary data.</text>
</comment>
<dbReference type="Proteomes" id="UP001408789">
    <property type="component" value="Unassembled WGS sequence"/>
</dbReference>
<dbReference type="SMART" id="SM00343">
    <property type="entry name" value="ZnF_C2HC"/>
    <property type="match status" value="1"/>
</dbReference>
<organism evidence="4 5">
    <name type="scientific">Deinandra increscens subsp. villosa</name>
    <dbReference type="NCBI Taxonomy" id="3103831"/>
    <lineage>
        <taxon>Eukaryota</taxon>
        <taxon>Viridiplantae</taxon>
        <taxon>Streptophyta</taxon>
        <taxon>Embryophyta</taxon>
        <taxon>Tracheophyta</taxon>
        <taxon>Spermatophyta</taxon>
        <taxon>Magnoliopsida</taxon>
        <taxon>eudicotyledons</taxon>
        <taxon>Gunneridae</taxon>
        <taxon>Pentapetalae</taxon>
        <taxon>asterids</taxon>
        <taxon>campanulids</taxon>
        <taxon>Asterales</taxon>
        <taxon>Asteraceae</taxon>
        <taxon>Asteroideae</taxon>
        <taxon>Heliantheae alliance</taxon>
        <taxon>Madieae</taxon>
        <taxon>Madiinae</taxon>
        <taxon>Deinandra</taxon>
    </lineage>
</organism>
<dbReference type="GO" id="GO:0003676">
    <property type="term" value="F:nucleic acid binding"/>
    <property type="evidence" value="ECO:0007669"/>
    <property type="project" value="InterPro"/>
</dbReference>
<evidence type="ECO:0000256" key="2">
    <source>
        <dbReference type="SAM" id="MobiDB-lite"/>
    </source>
</evidence>
<accession>A0AAP0C383</accession>
<evidence type="ECO:0000313" key="4">
    <source>
        <dbReference type="EMBL" id="KAK9048566.1"/>
    </source>
</evidence>
<keyword evidence="1" id="KW-0863">Zinc-finger</keyword>
<dbReference type="InterPro" id="IPR036875">
    <property type="entry name" value="Znf_CCHC_sf"/>
</dbReference>
<proteinExistence type="predicted"/>
<reference evidence="4 5" key="1">
    <citation type="submission" date="2024-04" db="EMBL/GenBank/DDBJ databases">
        <title>The reference genome of an endangered Asteraceae, Deinandra increscens subsp. villosa, native to the Central Coast of California.</title>
        <authorList>
            <person name="Guilliams M."/>
            <person name="Hasenstab-Lehman K."/>
            <person name="Meyer R."/>
            <person name="Mcevoy S."/>
        </authorList>
    </citation>
    <scope>NUCLEOTIDE SEQUENCE [LARGE SCALE GENOMIC DNA]</scope>
    <source>
        <tissue evidence="4">Leaf</tissue>
    </source>
</reference>
<dbReference type="PANTHER" id="PTHR35317">
    <property type="entry name" value="OS04G0629600 PROTEIN"/>
    <property type="match status" value="1"/>
</dbReference>
<dbReference type="GO" id="GO:0008270">
    <property type="term" value="F:zinc ion binding"/>
    <property type="evidence" value="ECO:0007669"/>
    <property type="project" value="UniProtKB-KW"/>
</dbReference>
<keyword evidence="5" id="KW-1185">Reference proteome</keyword>
<gene>
    <name evidence="4" type="ORF">SSX86_032469</name>
</gene>
<dbReference type="EMBL" id="JBCNJP010011522">
    <property type="protein sequence ID" value="KAK9048566.1"/>
    <property type="molecule type" value="Genomic_DNA"/>
</dbReference>
<dbReference type="InterPro" id="IPR001878">
    <property type="entry name" value="Znf_CCHC"/>
</dbReference>